<reference evidence="2" key="1">
    <citation type="submission" date="2021-01" db="EMBL/GenBank/DDBJ databases">
        <title>Caligus Genome Assembly.</title>
        <authorList>
            <person name="Gallardo-Escarate C."/>
        </authorList>
    </citation>
    <scope>NUCLEOTIDE SEQUENCE [LARGE SCALE GENOMIC DNA]</scope>
</reference>
<evidence type="ECO:0000313" key="2">
    <source>
        <dbReference type="Proteomes" id="UP000595437"/>
    </source>
</evidence>
<keyword evidence="2" id="KW-1185">Reference proteome</keyword>
<organism evidence="1 2">
    <name type="scientific">Caligus rogercresseyi</name>
    <name type="common">Sea louse</name>
    <dbReference type="NCBI Taxonomy" id="217165"/>
    <lineage>
        <taxon>Eukaryota</taxon>
        <taxon>Metazoa</taxon>
        <taxon>Ecdysozoa</taxon>
        <taxon>Arthropoda</taxon>
        <taxon>Crustacea</taxon>
        <taxon>Multicrustacea</taxon>
        <taxon>Hexanauplia</taxon>
        <taxon>Copepoda</taxon>
        <taxon>Siphonostomatoida</taxon>
        <taxon>Caligidae</taxon>
        <taxon>Caligus</taxon>
    </lineage>
</organism>
<feature type="non-terminal residue" evidence="1">
    <location>
        <position position="1"/>
    </location>
</feature>
<dbReference type="InterPro" id="IPR036774">
    <property type="entry name" value="ERV/ALR_sulphydryl_oxid_sf"/>
</dbReference>
<proteinExistence type="predicted"/>
<dbReference type="GO" id="GO:0016972">
    <property type="term" value="F:thiol oxidase activity"/>
    <property type="evidence" value="ECO:0007669"/>
    <property type="project" value="InterPro"/>
</dbReference>
<dbReference type="EMBL" id="CP045902">
    <property type="protein sequence ID" value="QQP38615.1"/>
    <property type="molecule type" value="Genomic_DNA"/>
</dbReference>
<dbReference type="Gene3D" id="1.20.120.310">
    <property type="entry name" value="ERV/ALR sulfhydryl oxidase domain"/>
    <property type="match status" value="1"/>
</dbReference>
<protein>
    <submittedName>
        <fullName evidence="1">Sulfhydryl oxidase</fullName>
    </submittedName>
</protein>
<dbReference type="OrthoDB" id="59470at2759"/>
<name>A0A7T8GVJ6_CALRO</name>
<accession>A0A7T8GVJ6</accession>
<evidence type="ECO:0000313" key="1">
    <source>
        <dbReference type="EMBL" id="QQP38615.1"/>
    </source>
</evidence>
<dbReference type="AlphaFoldDB" id="A0A7T8GVJ6"/>
<sequence>DPEHVKTIWPSSQNCPNCRDSDGDLITLNPLQKWNQNELLAYIVSVYGGDSIQRIPESNSDTSDPEEDLVDDIMSGSLNDRDIIRERLRKYCSGL</sequence>
<dbReference type="Proteomes" id="UP000595437">
    <property type="component" value="Chromosome 13"/>
</dbReference>
<gene>
    <name evidence="1" type="ORF">FKW44_019238</name>
</gene>